<feature type="compositionally biased region" description="Basic and acidic residues" evidence="1">
    <location>
        <begin position="1"/>
        <end position="10"/>
    </location>
</feature>
<evidence type="ECO:0000256" key="1">
    <source>
        <dbReference type="SAM" id="MobiDB-lite"/>
    </source>
</evidence>
<feature type="region of interest" description="Disordered" evidence="1">
    <location>
        <begin position="1"/>
        <end position="28"/>
    </location>
</feature>
<evidence type="ECO:0000313" key="3">
    <source>
        <dbReference type="Proteomes" id="UP000244005"/>
    </source>
</evidence>
<dbReference type="EMBL" id="KZ772778">
    <property type="protein sequence ID" value="PTQ31861.1"/>
    <property type="molecule type" value="Genomic_DNA"/>
</dbReference>
<protein>
    <submittedName>
        <fullName evidence="2">Uncharacterized protein</fullName>
    </submittedName>
</protein>
<name>A0A2R6WDD5_MARPO</name>
<organism evidence="2 3">
    <name type="scientific">Marchantia polymorpha</name>
    <name type="common">Common liverwort</name>
    <name type="synonym">Marchantia aquatica</name>
    <dbReference type="NCBI Taxonomy" id="3197"/>
    <lineage>
        <taxon>Eukaryota</taxon>
        <taxon>Viridiplantae</taxon>
        <taxon>Streptophyta</taxon>
        <taxon>Embryophyta</taxon>
        <taxon>Marchantiophyta</taxon>
        <taxon>Marchantiopsida</taxon>
        <taxon>Marchantiidae</taxon>
        <taxon>Marchantiales</taxon>
        <taxon>Marchantiaceae</taxon>
        <taxon>Marchantia</taxon>
    </lineage>
</organism>
<accession>A0A2R6WDD5</accession>
<feature type="region of interest" description="Disordered" evidence="1">
    <location>
        <begin position="77"/>
        <end position="105"/>
    </location>
</feature>
<dbReference type="Proteomes" id="UP000244005">
    <property type="component" value="Unassembled WGS sequence"/>
</dbReference>
<feature type="compositionally biased region" description="Basic and acidic residues" evidence="1">
    <location>
        <begin position="77"/>
        <end position="89"/>
    </location>
</feature>
<proteinExistence type="predicted"/>
<feature type="compositionally biased region" description="Polar residues" evidence="1">
    <location>
        <begin position="16"/>
        <end position="28"/>
    </location>
</feature>
<keyword evidence="3" id="KW-1185">Reference proteome</keyword>
<dbReference type="AlphaFoldDB" id="A0A2R6WDD5"/>
<reference evidence="3" key="1">
    <citation type="journal article" date="2017" name="Cell">
        <title>Insights into land plant evolution garnered from the Marchantia polymorpha genome.</title>
        <authorList>
            <person name="Bowman J.L."/>
            <person name="Kohchi T."/>
            <person name="Yamato K.T."/>
            <person name="Jenkins J."/>
            <person name="Shu S."/>
            <person name="Ishizaki K."/>
            <person name="Yamaoka S."/>
            <person name="Nishihama R."/>
            <person name="Nakamura Y."/>
            <person name="Berger F."/>
            <person name="Adam C."/>
            <person name="Aki S.S."/>
            <person name="Althoff F."/>
            <person name="Araki T."/>
            <person name="Arteaga-Vazquez M.A."/>
            <person name="Balasubrmanian S."/>
            <person name="Barry K."/>
            <person name="Bauer D."/>
            <person name="Boehm C.R."/>
            <person name="Briginshaw L."/>
            <person name="Caballero-Perez J."/>
            <person name="Catarino B."/>
            <person name="Chen F."/>
            <person name="Chiyoda S."/>
            <person name="Chovatia M."/>
            <person name="Davies K.M."/>
            <person name="Delmans M."/>
            <person name="Demura T."/>
            <person name="Dierschke T."/>
            <person name="Dolan L."/>
            <person name="Dorantes-Acosta A.E."/>
            <person name="Eklund D.M."/>
            <person name="Florent S.N."/>
            <person name="Flores-Sandoval E."/>
            <person name="Fujiyama A."/>
            <person name="Fukuzawa H."/>
            <person name="Galik B."/>
            <person name="Grimanelli D."/>
            <person name="Grimwood J."/>
            <person name="Grossniklaus U."/>
            <person name="Hamada T."/>
            <person name="Haseloff J."/>
            <person name="Hetherington A.J."/>
            <person name="Higo A."/>
            <person name="Hirakawa Y."/>
            <person name="Hundley H.N."/>
            <person name="Ikeda Y."/>
            <person name="Inoue K."/>
            <person name="Inoue S.I."/>
            <person name="Ishida S."/>
            <person name="Jia Q."/>
            <person name="Kakita M."/>
            <person name="Kanazawa T."/>
            <person name="Kawai Y."/>
            <person name="Kawashima T."/>
            <person name="Kennedy M."/>
            <person name="Kinose K."/>
            <person name="Kinoshita T."/>
            <person name="Kohara Y."/>
            <person name="Koide E."/>
            <person name="Komatsu K."/>
            <person name="Kopischke S."/>
            <person name="Kubo M."/>
            <person name="Kyozuka J."/>
            <person name="Lagercrantz U."/>
            <person name="Lin S.S."/>
            <person name="Lindquist E."/>
            <person name="Lipzen A.M."/>
            <person name="Lu C.W."/>
            <person name="De Luna E."/>
            <person name="Martienssen R.A."/>
            <person name="Minamino N."/>
            <person name="Mizutani M."/>
            <person name="Mizutani M."/>
            <person name="Mochizuki N."/>
            <person name="Monte I."/>
            <person name="Mosher R."/>
            <person name="Nagasaki H."/>
            <person name="Nakagami H."/>
            <person name="Naramoto S."/>
            <person name="Nishitani K."/>
            <person name="Ohtani M."/>
            <person name="Okamoto T."/>
            <person name="Okumura M."/>
            <person name="Phillips J."/>
            <person name="Pollak B."/>
            <person name="Reinders A."/>
            <person name="Rovekamp M."/>
            <person name="Sano R."/>
            <person name="Sawa S."/>
            <person name="Schmid M.W."/>
            <person name="Shirakawa M."/>
            <person name="Solano R."/>
            <person name="Spunde A."/>
            <person name="Suetsugu N."/>
            <person name="Sugano S."/>
            <person name="Sugiyama A."/>
            <person name="Sun R."/>
            <person name="Suzuki Y."/>
            <person name="Takenaka M."/>
            <person name="Takezawa D."/>
            <person name="Tomogane H."/>
            <person name="Tsuzuki M."/>
            <person name="Ueda T."/>
            <person name="Umeda M."/>
            <person name="Ward J.M."/>
            <person name="Watanabe Y."/>
            <person name="Yazaki K."/>
            <person name="Yokoyama R."/>
            <person name="Yoshitake Y."/>
            <person name="Yotsui I."/>
            <person name="Zachgo S."/>
            <person name="Schmutz J."/>
        </authorList>
    </citation>
    <scope>NUCLEOTIDE SEQUENCE [LARGE SCALE GENOMIC DNA]</scope>
    <source>
        <strain evidence="3">Tak-1</strain>
    </source>
</reference>
<evidence type="ECO:0000313" key="2">
    <source>
        <dbReference type="EMBL" id="PTQ31861.1"/>
    </source>
</evidence>
<sequence>MDRSREENRTLDYACTKSQPTLSPSPKDSYCTQETMLLPTATSPSKSLIFCTFHLFTLPCSSRPRIQKRWKSITPYEKKIGPESQERKSRCPSRTPVHPSACKNPSPALSRTPLHFPPLRRWPSPWKDFCESLTGSPLIPCKIVWTYAAETVFGHHIQSDCLEVLRSIPHQIFLLLQRFEFSLL</sequence>
<gene>
    <name evidence="2" type="ORF">MARPO_0106s0046</name>
</gene>